<protein>
    <submittedName>
        <fullName evidence="5">Alkaline-shock protein</fullName>
    </submittedName>
    <submittedName>
        <fullName evidence="3">Asp23/Gls24 family envelope stress response protein</fullName>
    </submittedName>
</protein>
<comment type="caution">
    <text evidence="3">The sequence shown here is derived from an EMBL/GenBank/DDBJ whole genome shotgun (WGS) entry which is preliminary data.</text>
</comment>
<evidence type="ECO:0000313" key="8">
    <source>
        <dbReference type="Proteomes" id="UP000189067"/>
    </source>
</evidence>
<comment type="similarity">
    <text evidence="1">Belongs to the asp23 family.</text>
</comment>
<sequence>MAEETNIILANRTDAQGTIEIVPEVLEVILGIAASQVDGVYQMRGTLGSSINAWFGRANHGKGVSVTVADDKITADVYVYLDYGVSVPKVALAMQEQLREQLLFMTDLTLDEVNVHVVGVIPEKTEPVNPEDLFKDDDTDDTDDAATTSGQDDE</sequence>
<dbReference type="EMBL" id="JABXWP010000010">
    <property type="protein sequence ID" value="NVO88467.1"/>
    <property type="molecule type" value="Genomic_DNA"/>
</dbReference>
<dbReference type="OrthoDB" id="9793465at2"/>
<dbReference type="RefSeq" id="WP_005689677.1">
    <property type="nucleotide sequence ID" value="NZ_BSWG01000031.1"/>
</dbReference>
<evidence type="ECO:0000256" key="1">
    <source>
        <dbReference type="ARBA" id="ARBA00005721"/>
    </source>
</evidence>
<dbReference type="PANTHER" id="PTHR34297">
    <property type="entry name" value="HYPOTHETICAL CYTOSOLIC PROTEIN-RELATED"/>
    <property type="match status" value="1"/>
</dbReference>
<dbReference type="AlphaFoldDB" id="A0A0J6UMP8"/>
<reference evidence="3 11" key="4">
    <citation type="submission" date="2020-06" db="EMBL/GenBank/DDBJ databases">
        <title>Lactobacillus rhamnosus QC,genome.</title>
        <authorList>
            <person name="Yi H."/>
            <person name="Jin M."/>
        </authorList>
    </citation>
    <scope>NUCLEOTIDE SEQUENCE [LARGE SCALE GENOMIC DNA]</scope>
    <source>
        <strain evidence="3 11">QC</strain>
    </source>
</reference>
<evidence type="ECO:0000313" key="5">
    <source>
        <dbReference type="EMBL" id="ONN74632.1"/>
    </source>
</evidence>
<evidence type="ECO:0000313" key="12">
    <source>
        <dbReference type="Proteomes" id="UP000552935"/>
    </source>
</evidence>
<dbReference type="EMBL" id="JACCKI010000002">
    <property type="protein sequence ID" value="NZA04218.1"/>
    <property type="molecule type" value="Genomic_DNA"/>
</dbReference>
<reference evidence="4 12" key="5">
    <citation type="submission" date="2020-07" db="EMBL/GenBank/DDBJ databases">
        <title>Organ Donor 1.</title>
        <authorList>
            <person name="Marsh A.J."/>
            <person name="Azcarate-Peril M.A."/>
        </authorList>
    </citation>
    <scope>NUCLEOTIDE SEQUENCE [LARGE SCALE GENOMIC DNA]</scope>
    <source>
        <strain evidence="4 12">AMC0712</strain>
    </source>
</reference>
<dbReference type="Proteomes" id="UP000189067">
    <property type="component" value="Unassembled WGS sequence"/>
</dbReference>
<organism evidence="3 11">
    <name type="scientific">Lacticaseibacillus rhamnosus</name>
    <name type="common">Lactobacillus rhamnosus</name>
    <dbReference type="NCBI Taxonomy" id="47715"/>
    <lineage>
        <taxon>Bacteria</taxon>
        <taxon>Bacillati</taxon>
        <taxon>Bacillota</taxon>
        <taxon>Bacilli</taxon>
        <taxon>Lactobacillales</taxon>
        <taxon>Lactobacillaceae</taxon>
        <taxon>Lacticaseibacillus</taxon>
    </lineage>
</organism>
<evidence type="ECO:0000313" key="10">
    <source>
        <dbReference type="Proteomes" id="UP000307517"/>
    </source>
</evidence>
<reference evidence="7 10" key="3">
    <citation type="submission" date="2019-04" db="EMBL/GenBank/DDBJ databases">
        <title>Genome Announcement to Ensure Probiotic Safety of Lactobacillus rhamnosus UBLR-58.</title>
        <authorList>
            <person name="Sulthana A."/>
            <person name="Lakshmi S.G."/>
            <person name="Madempudi R.S."/>
        </authorList>
    </citation>
    <scope>NUCLEOTIDE SEQUENCE [LARGE SCALE GENOMIC DNA]</scope>
    <source>
        <strain evidence="7 10">UBLR-58</strain>
    </source>
</reference>
<evidence type="ECO:0000313" key="6">
    <source>
        <dbReference type="EMBL" id="PLA58172.1"/>
    </source>
</evidence>
<dbReference type="Proteomes" id="UP000234212">
    <property type="component" value="Unassembled WGS sequence"/>
</dbReference>
<gene>
    <name evidence="5" type="ORF">BWR10_07960</name>
    <name evidence="6" type="ORF">CYJ91_01055</name>
    <name evidence="7" type="ORF">E6L36_06415</name>
    <name evidence="4" type="ORF">H0N82_03595</name>
    <name evidence="3" type="ORF">HWN39_08110</name>
</gene>
<accession>A0A0J6UMP8</accession>
<dbReference type="Pfam" id="PF03780">
    <property type="entry name" value="Asp23"/>
    <property type="match status" value="1"/>
</dbReference>
<reference evidence="6 9" key="2">
    <citation type="submission" date="2017-12" db="EMBL/GenBank/DDBJ databases">
        <title>Phylogenetic diversity of female urinary microbiome.</title>
        <authorList>
            <person name="Thomas-White K."/>
            <person name="Wolfe A.J."/>
        </authorList>
    </citation>
    <scope>NUCLEOTIDE SEQUENCE [LARGE SCALE GENOMIC DNA]</scope>
    <source>
        <strain evidence="6 9">UMB0004</strain>
    </source>
</reference>
<dbReference type="EMBL" id="MTJY01000032">
    <property type="protein sequence ID" value="ONN74632.1"/>
    <property type="molecule type" value="Genomic_DNA"/>
</dbReference>
<dbReference type="GeneID" id="69832110"/>
<dbReference type="STRING" id="47715.AWJ15_03930"/>
<dbReference type="InterPro" id="IPR005531">
    <property type="entry name" value="Asp23"/>
</dbReference>
<proteinExistence type="inferred from homology"/>
<dbReference type="Proteomes" id="UP000552935">
    <property type="component" value="Unassembled WGS sequence"/>
</dbReference>
<reference evidence="5 8" key="1">
    <citation type="submission" date="2017-01" db="EMBL/GenBank/DDBJ databases">
        <title>In silico prediction, in vitro antibacterial spectrum and physicochemical properties of a putative bacteriocin produced by Lactobacillus rhamnosus strain L156.4.</title>
        <authorList>
            <person name="Silveira A.M."/>
            <person name="Monteiro A.S."/>
            <person name="Santos V.L."/>
            <person name="Nicoli J.R."/>
            <person name="Azevedo V."/>
            <person name="Soares S.C."/>
            <person name="Castro-Oliveira L."/>
            <person name="Dias-Souza M.V."/>
            <person name="Nardi R.M."/>
        </authorList>
    </citation>
    <scope>NUCLEOTIDE SEQUENCE [LARGE SCALE GENOMIC DNA]</scope>
    <source>
        <strain evidence="5 8">L156.4</strain>
    </source>
</reference>
<evidence type="ECO:0000256" key="2">
    <source>
        <dbReference type="SAM" id="MobiDB-lite"/>
    </source>
</evidence>
<dbReference type="eggNOG" id="COG1302">
    <property type="taxonomic scope" value="Bacteria"/>
</dbReference>
<evidence type="ECO:0000313" key="7">
    <source>
        <dbReference type="EMBL" id="THC80058.1"/>
    </source>
</evidence>
<dbReference type="Proteomes" id="UP000542889">
    <property type="component" value="Unassembled WGS sequence"/>
</dbReference>
<name>A0A0J6UMP8_LACRH</name>
<feature type="compositionally biased region" description="Acidic residues" evidence="2">
    <location>
        <begin position="134"/>
        <end position="144"/>
    </location>
</feature>
<evidence type="ECO:0000313" key="4">
    <source>
        <dbReference type="EMBL" id="NZA04218.1"/>
    </source>
</evidence>
<evidence type="ECO:0000313" key="9">
    <source>
        <dbReference type="Proteomes" id="UP000234212"/>
    </source>
</evidence>
<evidence type="ECO:0000313" key="11">
    <source>
        <dbReference type="Proteomes" id="UP000542889"/>
    </source>
</evidence>
<dbReference type="PANTHER" id="PTHR34297:SF1">
    <property type="entry name" value="ASP23_GLS24 FAMILY ENVELOPE STRESS RESPONSE PROTEIN"/>
    <property type="match status" value="1"/>
</dbReference>
<dbReference type="Proteomes" id="UP000307517">
    <property type="component" value="Unassembled WGS sequence"/>
</dbReference>
<feature type="region of interest" description="Disordered" evidence="2">
    <location>
        <begin position="126"/>
        <end position="154"/>
    </location>
</feature>
<dbReference type="EMBL" id="SSHM01000001">
    <property type="protein sequence ID" value="THC80058.1"/>
    <property type="molecule type" value="Genomic_DNA"/>
</dbReference>
<dbReference type="EMBL" id="PKJX01000001">
    <property type="protein sequence ID" value="PLA58172.1"/>
    <property type="molecule type" value="Genomic_DNA"/>
</dbReference>
<evidence type="ECO:0000313" key="3">
    <source>
        <dbReference type="EMBL" id="NVO88467.1"/>
    </source>
</evidence>